<dbReference type="GO" id="GO:0005811">
    <property type="term" value="C:lipid droplet"/>
    <property type="evidence" value="ECO:0007669"/>
    <property type="project" value="UniProtKB-SubCell"/>
</dbReference>
<dbReference type="GO" id="GO:0005829">
    <property type="term" value="C:cytosol"/>
    <property type="evidence" value="ECO:0007669"/>
    <property type="project" value="TreeGrafter"/>
</dbReference>
<dbReference type="GO" id="GO:0010890">
    <property type="term" value="P:positive regulation of triglyceride storage"/>
    <property type="evidence" value="ECO:0007669"/>
    <property type="project" value="TreeGrafter"/>
</dbReference>
<keyword evidence="5" id="KW-1185">Reference proteome</keyword>
<dbReference type="PANTHER" id="PTHR14024">
    <property type="entry name" value="PERILIPIN"/>
    <property type="match status" value="1"/>
</dbReference>
<evidence type="ECO:0000313" key="5">
    <source>
        <dbReference type="Proteomes" id="UP000015104"/>
    </source>
</evidence>
<sequence length="290" mass="32532">MSVIINSYTQALSKVILSAVDLTNKTVDYYLPPSDQEIEESIANDSNPDQTADDAETLRNVIRKVGALSNKMRVRVTREASSKLQSLSQKGHETLDTVKNTFDLVKHTKVVEELVRQSLSTISTHPTKTLAKLAVAAVDLADKTVEYYLPASDEELAEIEKNGEQENNDSIPDQEPVDAETVRNVIRRAGNLSNKVRLRVTRQASSRLQSLQKRGYDTFEQVRSHLDLVKCAKALEDTVRASLSYLPDFTTKALSKMALSAFDFADKTFEHYLPHSGEKKEKEKEKEKDC</sequence>
<reference evidence="4" key="2">
    <citation type="submission" date="2015-06" db="UniProtKB">
        <authorList>
            <consortium name="EnsemblMetazoa"/>
        </authorList>
    </citation>
    <scope>IDENTIFICATION</scope>
</reference>
<dbReference type="HOGENOM" id="CLU_960840_0_0_1"/>
<evidence type="ECO:0000256" key="1">
    <source>
        <dbReference type="ARBA" id="ARBA00004502"/>
    </source>
</evidence>
<dbReference type="EnsemblMetazoa" id="tetur02g01730.1">
    <property type="protein sequence ID" value="tetur02g01730.1"/>
    <property type="gene ID" value="tetur02g01730"/>
</dbReference>
<dbReference type="EMBL" id="CAEY01000780">
    <property type="status" value="NOT_ANNOTATED_CDS"/>
    <property type="molecule type" value="Genomic_DNA"/>
</dbReference>
<dbReference type="SUPFAM" id="SSF109775">
    <property type="entry name" value="Mannose-6-phosphate receptor binding protein 1 (Tip47), C-terminal domain"/>
    <property type="match status" value="2"/>
</dbReference>
<keyword evidence="3" id="KW-0551">Lipid droplet</keyword>
<name>T1JUP8_TETUR</name>
<dbReference type="Pfam" id="PF03036">
    <property type="entry name" value="Perilipin"/>
    <property type="match status" value="2"/>
</dbReference>
<dbReference type="PANTHER" id="PTHR14024:SF49">
    <property type="entry name" value="LIPID STORAGE DROPLETS SURFACE-BINDING PROTEIN 1"/>
    <property type="match status" value="1"/>
</dbReference>
<dbReference type="InterPro" id="IPR004279">
    <property type="entry name" value="Perilipin"/>
</dbReference>
<accession>T1JUP8</accession>
<reference evidence="5" key="1">
    <citation type="submission" date="2011-08" db="EMBL/GenBank/DDBJ databases">
        <authorList>
            <person name="Rombauts S."/>
        </authorList>
    </citation>
    <scope>NUCLEOTIDE SEQUENCE</scope>
    <source>
        <strain evidence="5">London</strain>
    </source>
</reference>
<comment type="subcellular location">
    <subcellularLocation>
        <location evidence="1">Lipid droplet</location>
    </subcellularLocation>
</comment>
<comment type="similarity">
    <text evidence="2">Belongs to the perilipin family.</text>
</comment>
<evidence type="ECO:0000313" key="4">
    <source>
        <dbReference type="EnsemblMetazoa" id="tetur02g01730.1"/>
    </source>
</evidence>
<dbReference type="Proteomes" id="UP000015104">
    <property type="component" value="Unassembled WGS sequence"/>
</dbReference>
<evidence type="ECO:0008006" key="6">
    <source>
        <dbReference type="Google" id="ProtNLM"/>
    </source>
</evidence>
<organism evidence="4 5">
    <name type="scientific">Tetranychus urticae</name>
    <name type="common">Two-spotted spider mite</name>
    <dbReference type="NCBI Taxonomy" id="32264"/>
    <lineage>
        <taxon>Eukaryota</taxon>
        <taxon>Metazoa</taxon>
        <taxon>Ecdysozoa</taxon>
        <taxon>Arthropoda</taxon>
        <taxon>Chelicerata</taxon>
        <taxon>Arachnida</taxon>
        <taxon>Acari</taxon>
        <taxon>Acariformes</taxon>
        <taxon>Trombidiformes</taxon>
        <taxon>Prostigmata</taxon>
        <taxon>Eleutherengona</taxon>
        <taxon>Raphignathae</taxon>
        <taxon>Tetranychoidea</taxon>
        <taxon>Tetranychidae</taxon>
        <taxon>Tetranychus</taxon>
    </lineage>
</organism>
<protein>
    <recommendedName>
        <fullName evidence="6">Perilipin</fullName>
    </recommendedName>
</protein>
<evidence type="ECO:0000256" key="2">
    <source>
        <dbReference type="ARBA" id="ARBA00006311"/>
    </source>
</evidence>
<dbReference type="GO" id="GO:0019915">
    <property type="term" value="P:lipid storage"/>
    <property type="evidence" value="ECO:0007669"/>
    <property type="project" value="TreeGrafter"/>
</dbReference>
<proteinExistence type="inferred from homology"/>
<evidence type="ECO:0000256" key="3">
    <source>
        <dbReference type="ARBA" id="ARBA00022677"/>
    </source>
</evidence>
<dbReference type="AlphaFoldDB" id="T1JUP8"/>